<sequence length="60" mass="7246">LWDFRRVVSIFCLVWYGRAYEGKRQHEAYLHSRKSPLSCACLPVCMFRYLRVRLTKGFCQ</sequence>
<protein>
    <submittedName>
        <fullName evidence="1">Uncharacterized protein</fullName>
    </submittedName>
</protein>
<gene>
    <name evidence="1" type="ORF">CI238_08650</name>
</gene>
<keyword evidence="2" id="KW-1185">Reference proteome</keyword>
<feature type="non-terminal residue" evidence="1">
    <location>
        <position position="1"/>
    </location>
</feature>
<dbReference type="EMBL" id="LFIW01000407">
    <property type="protein sequence ID" value="KZL86597.1"/>
    <property type="molecule type" value="Genomic_DNA"/>
</dbReference>
<dbReference type="AlphaFoldDB" id="A0A162P2H5"/>
<reference evidence="1 2" key="1">
    <citation type="submission" date="2015-06" db="EMBL/GenBank/DDBJ databases">
        <title>Survival trade-offs in plant roots during colonization by closely related pathogenic and mutualistic fungi.</title>
        <authorList>
            <person name="Hacquard S."/>
            <person name="Kracher B."/>
            <person name="Hiruma K."/>
            <person name="Weinman A."/>
            <person name="Muench P."/>
            <person name="Garrido Oter R."/>
            <person name="Ver Loren van Themaat E."/>
            <person name="Dallerey J.-F."/>
            <person name="Damm U."/>
            <person name="Henrissat B."/>
            <person name="Lespinet O."/>
            <person name="Thon M."/>
            <person name="Kemen E."/>
            <person name="McHardy A.C."/>
            <person name="Schulze-Lefert P."/>
            <person name="O'Connell R.J."/>
        </authorList>
    </citation>
    <scope>NUCLEOTIDE SEQUENCE [LARGE SCALE GENOMIC DNA]</scope>
    <source>
        <strain evidence="1 2">MAFF 238704</strain>
    </source>
</reference>
<accession>A0A162P2H5</accession>
<dbReference type="Proteomes" id="UP000076584">
    <property type="component" value="Unassembled WGS sequence"/>
</dbReference>
<evidence type="ECO:0000313" key="1">
    <source>
        <dbReference type="EMBL" id="KZL86597.1"/>
    </source>
</evidence>
<evidence type="ECO:0000313" key="2">
    <source>
        <dbReference type="Proteomes" id="UP000076584"/>
    </source>
</evidence>
<organism evidence="1 2">
    <name type="scientific">Colletotrichum incanum</name>
    <name type="common">Soybean anthracnose fungus</name>
    <dbReference type="NCBI Taxonomy" id="1573173"/>
    <lineage>
        <taxon>Eukaryota</taxon>
        <taxon>Fungi</taxon>
        <taxon>Dikarya</taxon>
        <taxon>Ascomycota</taxon>
        <taxon>Pezizomycotina</taxon>
        <taxon>Sordariomycetes</taxon>
        <taxon>Hypocreomycetidae</taxon>
        <taxon>Glomerellales</taxon>
        <taxon>Glomerellaceae</taxon>
        <taxon>Colletotrichum</taxon>
        <taxon>Colletotrichum spaethianum species complex</taxon>
    </lineage>
</organism>
<name>A0A162P2H5_COLIC</name>
<proteinExistence type="predicted"/>
<comment type="caution">
    <text evidence="1">The sequence shown here is derived from an EMBL/GenBank/DDBJ whole genome shotgun (WGS) entry which is preliminary data.</text>
</comment>